<dbReference type="PANTHER" id="PTHR24559">
    <property type="entry name" value="TRANSPOSON TY3-I GAG-POL POLYPROTEIN"/>
    <property type="match status" value="1"/>
</dbReference>
<gene>
    <name evidence="2" type="ORF">F2P56_004530</name>
</gene>
<evidence type="ECO:0000313" key="2">
    <source>
        <dbReference type="EMBL" id="KAF5477924.1"/>
    </source>
</evidence>
<dbReference type="Gene3D" id="3.30.70.270">
    <property type="match status" value="1"/>
</dbReference>
<dbReference type="InterPro" id="IPR053134">
    <property type="entry name" value="RNA-dir_DNA_polymerase"/>
</dbReference>
<dbReference type="InterPro" id="IPR043502">
    <property type="entry name" value="DNA/RNA_pol_sf"/>
</dbReference>
<dbReference type="PANTHER" id="PTHR24559:SF444">
    <property type="entry name" value="REVERSE TRANSCRIPTASE DOMAIN-CONTAINING PROTEIN"/>
    <property type="match status" value="1"/>
</dbReference>
<sequence>MAQIDLKELKDQLQELLEKCFIRPSVSPRCAPVVFVKKKDGFMQLCIAYKELNKFVVVFIDDIVIYSRSDKEHDDHLRMALTILTEKKLYVKFKKYEFWLQTIVFLGHVVSGKGISMDTSKIEAVVK</sequence>
<dbReference type="Gramene" id="Jr02_14530_p1">
    <property type="protein sequence ID" value="cds.Jr02_14530_p1"/>
    <property type="gene ID" value="Jr02_14530"/>
</dbReference>
<reference evidence="2" key="1">
    <citation type="submission" date="2015-10" db="EMBL/GenBank/DDBJ databases">
        <authorList>
            <person name="Martinez-Garcia P.J."/>
            <person name="Crepeau M.W."/>
            <person name="Puiu D."/>
            <person name="Gonzalez-Ibeas D."/>
            <person name="Whalen J."/>
            <person name="Stevens K."/>
            <person name="Paul R."/>
            <person name="Butterfield T."/>
            <person name="Britton M."/>
            <person name="Reagan R."/>
            <person name="Chakraborty S."/>
            <person name="Walawage S.L."/>
            <person name="Vasquez-Gross H.A."/>
            <person name="Cardeno C."/>
            <person name="Famula R."/>
            <person name="Pratt K."/>
            <person name="Kuruganti S."/>
            <person name="Aradhya M.K."/>
            <person name="Leslie C.A."/>
            <person name="Dandekar A.M."/>
            <person name="Salzberg S.L."/>
            <person name="Wegrzyn J.L."/>
            <person name="Langley C.H."/>
            <person name="Neale D.B."/>
        </authorList>
    </citation>
    <scope>NUCLEOTIDE SEQUENCE</scope>
    <source>
        <tissue evidence="2">Leaves</tissue>
    </source>
</reference>
<dbReference type="Gene3D" id="3.10.10.10">
    <property type="entry name" value="HIV Type 1 Reverse Transcriptase, subunit A, domain 1"/>
    <property type="match status" value="1"/>
</dbReference>
<protein>
    <recommendedName>
        <fullName evidence="1">Reverse transcriptase domain-containing protein</fullName>
    </recommendedName>
</protein>
<comment type="caution">
    <text evidence="2">The sequence shown here is derived from an EMBL/GenBank/DDBJ whole genome shotgun (WGS) entry which is preliminary data.</text>
</comment>
<accession>A0A834D1P3</accession>
<feature type="domain" description="Reverse transcriptase" evidence="1">
    <location>
        <begin position="30"/>
        <end position="109"/>
    </location>
</feature>
<dbReference type="Pfam" id="PF00078">
    <property type="entry name" value="RVT_1"/>
    <property type="match status" value="1"/>
</dbReference>
<evidence type="ECO:0000259" key="1">
    <source>
        <dbReference type="Pfam" id="PF00078"/>
    </source>
</evidence>
<dbReference type="InterPro" id="IPR000477">
    <property type="entry name" value="RT_dom"/>
</dbReference>
<proteinExistence type="predicted"/>
<dbReference type="EMBL" id="LIHL02000002">
    <property type="protein sequence ID" value="KAF5477924.1"/>
    <property type="molecule type" value="Genomic_DNA"/>
</dbReference>
<evidence type="ECO:0000313" key="3">
    <source>
        <dbReference type="Proteomes" id="UP000619265"/>
    </source>
</evidence>
<reference evidence="2" key="2">
    <citation type="submission" date="2020-03" db="EMBL/GenBank/DDBJ databases">
        <title>Walnut 2.0.</title>
        <authorList>
            <person name="Marrano A."/>
            <person name="Britton M."/>
            <person name="Zimin A.V."/>
            <person name="Zaini P.A."/>
            <person name="Workman R."/>
            <person name="Puiu D."/>
            <person name="Bianco L."/>
            <person name="Allen B.J."/>
            <person name="Troggio M."/>
            <person name="Leslie C.A."/>
            <person name="Timp W."/>
            <person name="Dendekar A."/>
            <person name="Salzberg S.L."/>
            <person name="Neale D.B."/>
        </authorList>
    </citation>
    <scope>NUCLEOTIDE SEQUENCE</scope>
    <source>
        <tissue evidence="2">Leaves</tissue>
    </source>
</reference>
<name>A0A834D1P3_JUGRE</name>
<dbReference type="SUPFAM" id="SSF56672">
    <property type="entry name" value="DNA/RNA polymerases"/>
    <property type="match status" value="1"/>
</dbReference>
<dbReference type="Proteomes" id="UP000619265">
    <property type="component" value="Unassembled WGS sequence"/>
</dbReference>
<dbReference type="AlphaFoldDB" id="A0A834D1P3"/>
<organism evidence="2 3">
    <name type="scientific">Juglans regia</name>
    <name type="common">English walnut</name>
    <dbReference type="NCBI Taxonomy" id="51240"/>
    <lineage>
        <taxon>Eukaryota</taxon>
        <taxon>Viridiplantae</taxon>
        <taxon>Streptophyta</taxon>
        <taxon>Embryophyta</taxon>
        <taxon>Tracheophyta</taxon>
        <taxon>Spermatophyta</taxon>
        <taxon>Magnoliopsida</taxon>
        <taxon>eudicotyledons</taxon>
        <taxon>Gunneridae</taxon>
        <taxon>Pentapetalae</taxon>
        <taxon>rosids</taxon>
        <taxon>fabids</taxon>
        <taxon>Fagales</taxon>
        <taxon>Juglandaceae</taxon>
        <taxon>Juglans</taxon>
    </lineage>
</organism>
<dbReference type="InterPro" id="IPR043128">
    <property type="entry name" value="Rev_trsase/Diguanyl_cyclase"/>
</dbReference>